<evidence type="ECO:0000259" key="1">
    <source>
        <dbReference type="Pfam" id="PF13304"/>
    </source>
</evidence>
<dbReference type="InterPro" id="IPR003959">
    <property type="entry name" value="ATPase_AAA_core"/>
</dbReference>
<evidence type="ECO:0000313" key="4">
    <source>
        <dbReference type="Proteomes" id="UP000288972"/>
    </source>
</evidence>
<protein>
    <recommendedName>
        <fullName evidence="1">ATPase AAA-type core domain-containing protein</fullName>
    </recommendedName>
</protein>
<gene>
    <name evidence="3" type="ORF">EAS56_37800</name>
    <name evidence="2" type="ORF">XH91_29555</name>
</gene>
<dbReference type="InterPro" id="IPR051396">
    <property type="entry name" value="Bact_Antivir_Def_Nuclease"/>
</dbReference>
<evidence type="ECO:0000313" key="3">
    <source>
        <dbReference type="EMBL" id="RXH03821.1"/>
    </source>
</evidence>
<dbReference type="Proteomes" id="UP000290401">
    <property type="component" value="Unassembled WGS sequence"/>
</dbReference>
<dbReference type="PANTHER" id="PTHR43581">
    <property type="entry name" value="ATP/GTP PHOSPHATASE"/>
    <property type="match status" value="1"/>
</dbReference>
<reference evidence="3 5" key="2">
    <citation type="submission" date="2018-10" db="EMBL/GenBank/DDBJ databases">
        <title>Bradyrhizobium sp. nov., effective nodules isolated from peanut in China.</title>
        <authorList>
            <person name="Li Y."/>
        </authorList>
    </citation>
    <scope>NUCLEOTIDE SEQUENCE [LARGE SCALE GENOMIC DNA]</scope>
    <source>
        <strain evidence="3 5">CCBAU 53426</strain>
    </source>
</reference>
<proteinExistence type="predicted"/>
<accession>A0AAE5X588</accession>
<dbReference type="KEGG" id="bgz:XH91_29555"/>
<evidence type="ECO:0000313" key="2">
    <source>
        <dbReference type="EMBL" id="QAU49097.1"/>
    </source>
</evidence>
<evidence type="ECO:0000313" key="5">
    <source>
        <dbReference type="Proteomes" id="UP000290401"/>
    </source>
</evidence>
<dbReference type="GO" id="GO:0005524">
    <property type="term" value="F:ATP binding"/>
    <property type="evidence" value="ECO:0007669"/>
    <property type="project" value="InterPro"/>
</dbReference>
<keyword evidence="5" id="KW-1185">Reference proteome</keyword>
<name>A0AAE5X588_9BRAD</name>
<dbReference type="InterPro" id="IPR027417">
    <property type="entry name" value="P-loop_NTPase"/>
</dbReference>
<dbReference type="SUPFAM" id="SSF52540">
    <property type="entry name" value="P-loop containing nucleoside triphosphate hydrolases"/>
    <property type="match status" value="1"/>
</dbReference>
<dbReference type="AlphaFoldDB" id="A0AAE5X588"/>
<feature type="domain" description="ATPase AAA-type core" evidence="1">
    <location>
        <begin position="297"/>
        <end position="424"/>
    </location>
</feature>
<dbReference type="GO" id="GO:0016887">
    <property type="term" value="F:ATP hydrolysis activity"/>
    <property type="evidence" value="ECO:0007669"/>
    <property type="project" value="InterPro"/>
</dbReference>
<dbReference type="EMBL" id="CP030053">
    <property type="protein sequence ID" value="QAU49097.1"/>
    <property type="molecule type" value="Genomic_DNA"/>
</dbReference>
<dbReference type="EMBL" id="RDQZ01000068">
    <property type="protein sequence ID" value="RXH03821.1"/>
    <property type="molecule type" value="Genomic_DNA"/>
</dbReference>
<dbReference type="Gene3D" id="3.40.50.300">
    <property type="entry name" value="P-loop containing nucleotide triphosphate hydrolases"/>
    <property type="match status" value="1"/>
</dbReference>
<dbReference type="Pfam" id="PF13304">
    <property type="entry name" value="AAA_21"/>
    <property type="match status" value="1"/>
</dbReference>
<dbReference type="PANTHER" id="PTHR43581:SF2">
    <property type="entry name" value="EXCINUCLEASE ATPASE SUBUNIT"/>
    <property type="match status" value="1"/>
</dbReference>
<organism evidence="2 4">
    <name type="scientific">Bradyrhizobium guangzhouense</name>
    <dbReference type="NCBI Taxonomy" id="1325095"/>
    <lineage>
        <taxon>Bacteria</taxon>
        <taxon>Pseudomonadati</taxon>
        <taxon>Pseudomonadota</taxon>
        <taxon>Alphaproteobacteria</taxon>
        <taxon>Hyphomicrobiales</taxon>
        <taxon>Nitrobacteraceae</taxon>
        <taxon>Bradyrhizobium</taxon>
    </lineage>
</organism>
<reference evidence="2 4" key="1">
    <citation type="submission" date="2018-06" db="EMBL/GenBank/DDBJ databases">
        <title>Comparative genomics of rhizobia nodulating Arachis hypogaea in China.</title>
        <authorList>
            <person name="Li Y."/>
        </authorList>
    </citation>
    <scope>NUCLEOTIDE SEQUENCE [LARGE SCALE GENOMIC DNA]</scope>
    <source>
        <strain evidence="2 4">CCBAU 51670</strain>
    </source>
</reference>
<dbReference type="Proteomes" id="UP000288972">
    <property type="component" value="Chromosome"/>
</dbReference>
<dbReference type="RefSeq" id="WP_128953848.1">
    <property type="nucleotide sequence ID" value="NZ_CP030053.1"/>
</dbReference>
<sequence>MIQLSYFEVDGLFGLFNHRITFRTKERITIIHAPNGFGKTAVLKMIAGFFGGSLLVFRQYEFSVARFIFSDGRSVRIEQTTVETNDRRRPYERRYDLYFDLDGGELERWSPWDQKNLEDLPERLRYDIAVSDGRLLRDPRTGQVLDPAEAWERFAHFYPRAHRASLPKRIEETRQLFDCRLIDTQRLMVRSDRTSSRPDAKIDFIPAVLTFSQDVSQAIKNAIQQSAAITQSLDQTFPNRLLARGKGTFKPLPEGPLRARLADLLKLRARLRKAGLLDKGEEDTVLSPVAFDHNTRRILTLYLFDSVQKLEVFNELLAKIETFLGIINRRFQFKQLALDKDKGFVLIDFRGESLEPNDLSSGEQHELVLIYELLFKTKPNSLLLIDEPEISLHIAWQKHVLPDLKQIISLAPMDVILATHSPQLASGSLGLIETLKAPASK</sequence>